<dbReference type="InterPro" id="IPR018392">
    <property type="entry name" value="LysM"/>
</dbReference>
<dbReference type="GO" id="GO:0046872">
    <property type="term" value="F:metal ion binding"/>
    <property type="evidence" value="ECO:0007669"/>
    <property type="project" value="UniProtKB-KW"/>
</dbReference>
<evidence type="ECO:0000256" key="5">
    <source>
        <dbReference type="ARBA" id="ARBA00022801"/>
    </source>
</evidence>
<sequence length="525" mass="57779">MKRIFTPFTGLVNRELPIPRQHLYAIIMLACFSVASITLLPPPGELLSDEPIPVSNEDLTMDAELSKQAADTEFVSVPHDALLDDDDGIPDEAVSTGELQLMDYTVKDDDNLSYIFNTLNLSAVTLQKLLEVDIQNSLVRLKPGQKITFYLDDANVIQKLDIPLDLEKHVIFERKNDTYQSRIEQSSDTDADDSKQESIAAPDATNTNTKTDSPAVTADNSKVSKKEAARLAAEENSKKKAAEKAKAQAAEKKEAARPAIRPTRVLSGKIAGTFAASARNAGLSAAHVHQVARLFQGQIDFRRDLKKGDTFKVLFDRNAIAGKAGSDARVLAVMITTKGKNYSAFRNTKDNQFYDDDGSSLSMTKSGKFMRYPIPSSTRVSSNFNPHRVNPVTGRVMAHNGTDFSVRVGTPVQATGDAVVVKATRHKDMGIYIVLRHSGRYSSVYMHLSKSMVKPGQKVKMGQVIGLSGNTGRSTGPHLHYEFHVNNRAVNAMRVDLPMNEPMQTKAKKSLVAKINEYKRLLNDS</sequence>
<comment type="subcellular location">
    <subcellularLocation>
        <location evidence="2">Cell envelope</location>
    </subcellularLocation>
</comment>
<proteinExistence type="predicted"/>
<dbReference type="EC" id="3.4.24.-" evidence="10"/>
<dbReference type="PANTHER" id="PTHR21666:SF292">
    <property type="entry name" value="MUREIN DD-ENDOPEPTIDASE MEPM"/>
    <property type="match status" value="1"/>
</dbReference>
<feature type="compositionally biased region" description="Basic and acidic residues" evidence="8">
    <location>
        <begin position="222"/>
        <end position="256"/>
    </location>
</feature>
<organism evidence="10 11">
    <name type="scientific">Tolumonas osonensis</name>
    <dbReference type="NCBI Taxonomy" id="675874"/>
    <lineage>
        <taxon>Bacteria</taxon>
        <taxon>Pseudomonadati</taxon>
        <taxon>Pseudomonadota</taxon>
        <taxon>Gammaproteobacteria</taxon>
        <taxon>Aeromonadales</taxon>
        <taxon>Aeromonadaceae</taxon>
        <taxon>Tolumonas</taxon>
    </lineage>
</organism>
<dbReference type="GO" id="GO:0030313">
    <property type="term" value="C:cell envelope"/>
    <property type="evidence" value="ECO:0007669"/>
    <property type="project" value="UniProtKB-SubCell"/>
</dbReference>
<evidence type="ECO:0000313" key="11">
    <source>
        <dbReference type="Proteomes" id="UP000585721"/>
    </source>
</evidence>
<dbReference type="Proteomes" id="UP000585721">
    <property type="component" value="Unassembled WGS sequence"/>
</dbReference>
<dbReference type="InterPro" id="IPR050570">
    <property type="entry name" value="Cell_wall_metabolism_enzyme"/>
</dbReference>
<dbReference type="Gene3D" id="3.10.450.350">
    <property type="match status" value="2"/>
</dbReference>
<comment type="cofactor">
    <cofactor evidence="1">
        <name>Zn(2+)</name>
        <dbReference type="ChEBI" id="CHEBI:29105"/>
    </cofactor>
</comment>
<keyword evidence="6" id="KW-0862">Zinc</keyword>
<dbReference type="CDD" id="cd12797">
    <property type="entry name" value="M23_peptidase"/>
    <property type="match status" value="1"/>
</dbReference>
<keyword evidence="4" id="KW-0479">Metal-binding</keyword>
<dbReference type="GO" id="GO:0004222">
    <property type="term" value="F:metalloendopeptidase activity"/>
    <property type="evidence" value="ECO:0007669"/>
    <property type="project" value="TreeGrafter"/>
</dbReference>
<dbReference type="InterPro" id="IPR007340">
    <property type="entry name" value="LysM_Opacity-associatedA"/>
</dbReference>
<dbReference type="PANTHER" id="PTHR21666">
    <property type="entry name" value="PEPTIDASE-RELATED"/>
    <property type="match status" value="1"/>
</dbReference>
<keyword evidence="11" id="KW-1185">Reference proteome</keyword>
<dbReference type="Gene3D" id="2.70.70.10">
    <property type="entry name" value="Glucose Permease (Domain IIA)"/>
    <property type="match status" value="1"/>
</dbReference>
<dbReference type="FunFam" id="2.70.70.10:FF:000002">
    <property type="entry name" value="Murein DD-endopeptidase MepM"/>
    <property type="match status" value="1"/>
</dbReference>
<evidence type="ECO:0000256" key="3">
    <source>
        <dbReference type="ARBA" id="ARBA00022670"/>
    </source>
</evidence>
<name>A0A841GIN6_9GAMM</name>
<feature type="domain" description="LysM" evidence="9">
    <location>
        <begin position="102"/>
        <end position="149"/>
    </location>
</feature>
<dbReference type="Pfam" id="PF01551">
    <property type="entry name" value="Peptidase_M23"/>
    <property type="match status" value="1"/>
</dbReference>
<dbReference type="RefSeq" id="WP_188025957.1">
    <property type="nucleotide sequence ID" value="NZ_JACHGR010000003.1"/>
</dbReference>
<dbReference type="PROSITE" id="PS51782">
    <property type="entry name" value="LYSM"/>
    <property type="match status" value="1"/>
</dbReference>
<dbReference type="InterPro" id="IPR016047">
    <property type="entry name" value="M23ase_b-sheet_dom"/>
</dbReference>
<evidence type="ECO:0000256" key="1">
    <source>
        <dbReference type="ARBA" id="ARBA00001947"/>
    </source>
</evidence>
<dbReference type="SUPFAM" id="SSF51261">
    <property type="entry name" value="Duplicated hybrid motif"/>
    <property type="match status" value="1"/>
</dbReference>
<evidence type="ECO:0000256" key="2">
    <source>
        <dbReference type="ARBA" id="ARBA00004196"/>
    </source>
</evidence>
<keyword evidence="5 10" id="KW-0378">Hydrolase</keyword>
<dbReference type="GO" id="GO:0006508">
    <property type="term" value="P:proteolysis"/>
    <property type="evidence" value="ECO:0007669"/>
    <property type="project" value="UniProtKB-KW"/>
</dbReference>
<dbReference type="InterPro" id="IPR011055">
    <property type="entry name" value="Dup_hybrid_motif"/>
</dbReference>
<evidence type="ECO:0000256" key="4">
    <source>
        <dbReference type="ARBA" id="ARBA00022723"/>
    </source>
</evidence>
<dbReference type="AlphaFoldDB" id="A0A841GIN6"/>
<evidence type="ECO:0000259" key="9">
    <source>
        <dbReference type="PROSITE" id="PS51782"/>
    </source>
</evidence>
<feature type="compositionally biased region" description="Polar residues" evidence="8">
    <location>
        <begin position="204"/>
        <end position="221"/>
    </location>
</feature>
<dbReference type="PROSITE" id="PS51257">
    <property type="entry name" value="PROKAR_LIPOPROTEIN"/>
    <property type="match status" value="1"/>
</dbReference>
<dbReference type="GO" id="GO:0042834">
    <property type="term" value="F:peptidoglycan binding"/>
    <property type="evidence" value="ECO:0007669"/>
    <property type="project" value="InterPro"/>
</dbReference>
<evidence type="ECO:0000313" key="10">
    <source>
        <dbReference type="EMBL" id="MBB6055185.1"/>
    </source>
</evidence>
<reference evidence="10 11" key="1">
    <citation type="submission" date="2020-08" db="EMBL/GenBank/DDBJ databases">
        <title>Genomic Encyclopedia of Type Strains, Phase IV (KMG-IV): sequencing the most valuable type-strain genomes for metagenomic binning, comparative biology and taxonomic classification.</title>
        <authorList>
            <person name="Goeker M."/>
        </authorList>
    </citation>
    <scope>NUCLEOTIDE SEQUENCE [LARGE SCALE GENOMIC DNA]</scope>
    <source>
        <strain evidence="10 11">DSM 22975</strain>
    </source>
</reference>
<gene>
    <name evidence="10" type="ORF">HNR75_001067</name>
</gene>
<evidence type="ECO:0000256" key="7">
    <source>
        <dbReference type="ARBA" id="ARBA00023049"/>
    </source>
</evidence>
<keyword evidence="3" id="KW-0645">Protease</keyword>
<evidence type="ECO:0000256" key="6">
    <source>
        <dbReference type="ARBA" id="ARBA00022833"/>
    </source>
</evidence>
<keyword evidence="7" id="KW-0482">Metalloprotease</keyword>
<dbReference type="InterPro" id="IPR045834">
    <property type="entry name" value="Csd3_N2"/>
</dbReference>
<evidence type="ECO:0000256" key="8">
    <source>
        <dbReference type="SAM" id="MobiDB-lite"/>
    </source>
</evidence>
<protein>
    <submittedName>
        <fullName evidence="10">Murein DD-endopeptidase</fullName>
        <ecNumber evidence="10">3.4.24.-</ecNumber>
    </submittedName>
</protein>
<dbReference type="EMBL" id="JACHGR010000003">
    <property type="protein sequence ID" value="MBB6055185.1"/>
    <property type="molecule type" value="Genomic_DNA"/>
</dbReference>
<dbReference type="Pfam" id="PF04225">
    <property type="entry name" value="LysM_OapA"/>
    <property type="match status" value="1"/>
</dbReference>
<comment type="caution">
    <text evidence="10">The sequence shown here is derived from an EMBL/GenBank/DDBJ whole genome shotgun (WGS) entry which is preliminary data.</text>
</comment>
<feature type="region of interest" description="Disordered" evidence="8">
    <location>
        <begin position="180"/>
        <end position="261"/>
    </location>
</feature>
<accession>A0A841GIN6</accession>
<dbReference type="Pfam" id="PF19425">
    <property type="entry name" value="Csd3_N2"/>
    <property type="match status" value="1"/>
</dbReference>